<dbReference type="RefSeq" id="WP_152212689.1">
    <property type="nucleotide sequence ID" value="NZ_WFLN01000006.1"/>
</dbReference>
<evidence type="ECO:0000313" key="2">
    <source>
        <dbReference type="EMBL" id="KAB8030762.1"/>
    </source>
</evidence>
<reference evidence="2 3" key="1">
    <citation type="submission" date="2019-10" db="EMBL/GenBank/DDBJ databases">
        <title>New genus of Silvanigrellaceae.</title>
        <authorList>
            <person name="Pitt A."/>
            <person name="Hahn M.W."/>
        </authorList>
    </citation>
    <scope>NUCLEOTIDE SEQUENCE [LARGE SCALE GENOMIC DNA]</scope>
    <source>
        <strain evidence="2 3">33A1-SZDP</strain>
    </source>
</reference>
<keyword evidence="1" id="KW-0472">Membrane</keyword>
<feature type="transmembrane region" description="Helical" evidence="1">
    <location>
        <begin position="28"/>
        <end position="46"/>
    </location>
</feature>
<dbReference type="Proteomes" id="UP000442694">
    <property type="component" value="Unassembled WGS sequence"/>
</dbReference>
<keyword evidence="1" id="KW-0812">Transmembrane</keyword>
<keyword evidence="1" id="KW-1133">Transmembrane helix</keyword>
<sequence>MNSEDSLSLLKYIEEEELSKNSIKSKASILKSLSWMLYLVALIVSFDLTPRILNHFSFFYSSWINIILFILLASGIYYFRKEFFPKKNIETVRSKFKEISNIIEENGFEKISNDLNHILKLSLLIYKSNKEFIYIIDKSLSEYLKIILKISDLIEKTEQNSSQKIKNMNINIHNLFKCKFSHHDKYINILNFIQIFENKNFRGIQIGELLRFGEGKNFEGIEILNGVILIGRNEYFDGLIIGLFRFGKKIIKSPKKEIILNEALTISNNSENQKNNKIFKAKELLKDNIELRDTAVMICEEISLIRSHCTEFLANQIKDNVNRTSNNLKEKIETEKRIYEEINKFI</sequence>
<accession>A0A833JCT8</accession>
<gene>
    <name evidence="2" type="ORF">GCL57_07250</name>
</gene>
<feature type="transmembrane region" description="Helical" evidence="1">
    <location>
        <begin position="58"/>
        <end position="79"/>
    </location>
</feature>
<evidence type="ECO:0000313" key="3">
    <source>
        <dbReference type="Proteomes" id="UP000442694"/>
    </source>
</evidence>
<name>A0A833JCT8_9BACT</name>
<protein>
    <submittedName>
        <fullName evidence="2">Uncharacterized protein</fullName>
    </submittedName>
</protein>
<dbReference type="AlphaFoldDB" id="A0A833JCT8"/>
<keyword evidence="3" id="KW-1185">Reference proteome</keyword>
<proteinExistence type="predicted"/>
<comment type="caution">
    <text evidence="2">The sequence shown here is derived from an EMBL/GenBank/DDBJ whole genome shotgun (WGS) entry which is preliminary data.</text>
</comment>
<organism evidence="2 3">
    <name type="scientific">Fluviispira multicolorata</name>
    <dbReference type="NCBI Taxonomy" id="2654512"/>
    <lineage>
        <taxon>Bacteria</taxon>
        <taxon>Pseudomonadati</taxon>
        <taxon>Bdellovibrionota</taxon>
        <taxon>Oligoflexia</taxon>
        <taxon>Silvanigrellales</taxon>
        <taxon>Silvanigrellaceae</taxon>
        <taxon>Fluviispira</taxon>
    </lineage>
</organism>
<evidence type="ECO:0000256" key="1">
    <source>
        <dbReference type="SAM" id="Phobius"/>
    </source>
</evidence>
<dbReference type="EMBL" id="WFLN01000006">
    <property type="protein sequence ID" value="KAB8030762.1"/>
    <property type="molecule type" value="Genomic_DNA"/>
</dbReference>